<evidence type="ECO:0000313" key="3">
    <source>
        <dbReference type="EMBL" id="PPL17655.1"/>
    </source>
</evidence>
<feature type="domain" description="AB hydrolase-1" evidence="2">
    <location>
        <begin position="22"/>
        <end position="256"/>
    </location>
</feature>
<dbReference type="PANTHER" id="PTHR43039">
    <property type="entry name" value="ESTERASE-RELATED"/>
    <property type="match status" value="1"/>
</dbReference>
<dbReference type="InterPro" id="IPR000073">
    <property type="entry name" value="AB_hydrolase_1"/>
</dbReference>
<gene>
    <name evidence="3" type="ORF">UN63_03545</name>
</gene>
<accession>A0A2P5TPR2</accession>
<dbReference type="PRINTS" id="PR00111">
    <property type="entry name" value="ABHYDROLASE"/>
</dbReference>
<comment type="similarity">
    <text evidence="1">Belongs to the AB hydrolase superfamily.</text>
</comment>
<evidence type="ECO:0000313" key="4">
    <source>
        <dbReference type="Proteomes" id="UP000242231"/>
    </source>
</evidence>
<sequence length="270" mass="30087">MNYCDDVLKRNNVTVLGEGNTTLLLAHGFGCDQNVWRFLFPYVKDDYKVILFDYVGSGKSDISQFKPQKYNTLEGYAEDIIDICEALSLNNVTLIGHSVSSIIGLLASIKKPEHFAKLVMVCPSPCFLNYPPDYFGGFDEADLHELLSLMDKNYIGWAEYLAPLVMGVNNSETLIGELSGSFCSTDPVIAKSFAKATFFSDHRANLHHAKHPTLIFQSENDALAAKSIGEYIHNEIPCSSLEVIEAEGHCLHMTHPELISSLLIKYINEK</sequence>
<dbReference type="AlphaFoldDB" id="A0A2P5TPR2"/>
<reference evidence="4" key="1">
    <citation type="submission" date="2016-11" db="EMBL/GenBank/DDBJ databases">
        <authorList>
            <person name="Sisinthy S."/>
            <person name="Ara S."/>
            <person name="Gundlapally S.R."/>
        </authorList>
    </citation>
    <scope>NUCLEOTIDE SEQUENCE [LARGE SCALE GENOMIC DNA]</scope>
    <source>
        <strain evidence="4">V1-41</strain>
    </source>
</reference>
<name>A0A2P5TPR2_9GAMM</name>
<keyword evidence="4" id="KW-1185">Reference proteome</keyword>
<organism evidence="3 4">
    <name type="scientific">Oceanisphaera arctica</name>
    <dbReference type="NCBI Taxonomy" id="641510"/>
    <lineage>
        <taxon>Bacteria</taxon>
        <taxon>Pseudomonadati</taxon>
        <taxon>Pseudomonadota</taxon>
        <taxon>Gammaproteobacteria</taxon>
        <taxon>Aeromonadales</taxon>
        <taxon>Aeromonadaceae</taxon>
        <taxon>Oceanisphaera</taxon>
    </lineage>
</organism>
<comment type="caution">
    <text evidence="3">The sequence shown here is derived from an EMBL/GenBank/DDBJ whole genome shotgun (WGS) entry which is preliminary data.</text>
</comment>
<evidence type="ECO:0000259" key="2">
    <source>
        <dbReference type="Pfam" id="PF00561"/>
    </source>
</evidence>
<dbReference type="InterPro" id="IPR029058">
    <property type="entry name" value="AB_hydrolase_fold"/>
</dbReference>
<protein>
    <submittedName>
        <fullName evidence="3">Sigma factor SigB regulation protein RsbQ</fullName>
    </submittedName>
</protein>
<dbReference type="EMBL" id="MPZM01000005">
    <property type="protein sequence ID" value="PPL17655.1"/>
    <property type="molecule type" value="Genomic_DNA"/>
</dbReference>
<evidence type="ECO:0000256" key="1">
    <source>
        <dbReference type="ARBA" id="ARBA00008645"/>
    </source>
</evidence>
<dbReference type="SUPFAM" id="SSF53474">
    <property type="entry name" value="alpha/beta-Hydrolases"/>
    <property type="match status" value="1"/>
</dbReference>
<dbReference type="OrthoDB" id="8680283at2"/>
<dbReference type="Proteomes" id="UP000242231">
    <property type="component" value="Unassembled WGS sequence"/>
</dbReference>
<dbReference type="Pfam" id="PF00561">
    <property type="entry name" value="Abhydrolase_1"/>
    <property type="match status" value="1"/>
</dbReference>
<dbReference type="Gene3D" id="3.40.50.1820">
    <property type="entry name" value="alpha/beta hydrolase"/>
    <property type="match status" value="1"/>
</dbReference>
<proteinExistence type="inferred from homology"/>